<accession>G4RLS1</accession>
<keyword evidence="2" id="KW-1185">Reference proteome</keyword>
<dbReference type="EMBL" id="FN869859">
    <property type="protein sequence ID" value="CCC82516.1"/>
    <property type="molecule type" value="Genomic_DNA"/>
</dbReference>
<dbReference type="OrthoDB" id="25748at2157"/>
<dbReference type="KEGG" id="ttn:TTX_1899"/>
<reference evidence="1 2" key="1">
    <citation type="journal article" date="2011" name="PLoS ONE">
        <title>The complete genome sequence of Thermoproteus tenax: a physiologically versatile member of the Crenarchaeota.</title>
        <authorList>
            <person name="Siebers B."/>
            <person name="Zaparty M."/>
            <person name="Raddatz G."/>
            <person name="Tjaden B."/>
            <person name="Albers S.V."/>
            <person name="Bell S.D."/>
            <person name="Blombach F."/>
            <person name="Kletzin A."/>
            <person name="Kyrpides N."/>
            <person name="Lanz C."/>
            <person name="Plagens A."/>
            <person name="Rampp M."/>
            <person name="Rosinus A."/>
            <person name="von Jan M."/>
            <person name="Makarova K.S."/>
            <person name="Klenk H.P."/>
            <person name="Schuster S.C."/>
            <person name="Hensel R."/>
        </authorList>
    </citation>
    <scope>NUCLEOTIDE SEQUENCE [LARGE SCALE GENOMIC DNA]</scope>
    <source>
        <strain evidence="2">ATCC 35583 / DSM 2078 / JCM 9277 / NBRC 100435 / Kra 1</strain>
    </source>
</reference>
<organism evidence="1 2">
    <name type="scientific">Thermoproteus tenax (strain ATCC 35583 / DSM 2078 / JCM 9277 / NBRC 100435 / Kra 1)</name>
    <dbReference type="NCBI Taxonomy" id="768679"/>
    <lineage>
        <taxon>Archaea</taxon>
        <taxon>Thermoproteota</taxon>
        <taxon>Thermoprotei</taxon>
        <taxon>Thermoproteales</taxon>
        <taxon>Thermoproteaceae</taxon>
        <taxon>Thermoproteus</taxon>
    </lineage>
</organism>
<dbReference type="PATRIC" id="fig|768679.9.peg.1925"/>
<protein>
    <submittedName>
        <fullName evidence="1">Uncharacterized protein</fullName>
    </submittedName>
</protein>
<dbReference type="eggNOG" id="arCOG14042">
    <property type="taxonomic scope" value="Archaea"/>
</dbReference>
<dbReference type="AlphaFoldDB" id="G4RLS1"/>
<dbReference type="GeneID" id="11262785"/>
<dbReference type="Proteomes" id="UP000002654">
    <property type="component" value="Chromosome"/>
</dbReference>
<proteinExistence type="predicted"/>
<dbReference type="HOGENOM" id="CLU_1648391_0_0_2"/>
<dbReference type="STRING" id="768679.TTX_1899"/>
<sequence length="160" mass="17614">MCNDLSDFMEWFYQNYSAVLGLYRPYIAVLGDVVIAGIHYTKASPVAGGVPVGVVVHGSGGVVKVYCSLPIACAESESRVVVKQVFTSTISRYEAALPLKDELGFDTICLNNTVTIIKEIVCDNIYNYLSQYIILCGLLNKWARAGGNVAEEFWQFVSRL</sequence>
<dbReference type="RefSeq" id="WP_014127769.1">
    <property type="nucleotide sequence ID" value="NC_016070.1"/>
</dbReference>
<evidence type="ECO:0000313" key="1">
    <source>
        <dbReference type="EMBL" id="CCC82516.1"/>
    </source>
</evidence>
<name>G4RLS1_THETK</name>
<dbReference type="PaxDb" id="768679-TTX_1899"/>
<evidence type="ECO:0000313" key="2">
    <source>
        <dbReference type="Proteomes" id="UP000002654"/>
    </source>
</evidence>
<gene>
    <name evidence="1" type="ordered locus">TTX_1899</name>
</gene>